<proteinExistence type="predicted"/>
<feature type="transmembrane region" description="Helical" evidence="2">
    <location>
        <begin position="20"/>
        <end position="42"/>
    </location>
</feature>
<comment type="caution">
    <text evidence="3">The sequence shown here is derived from an EMBL/GenBank/DDBJ whole genome shotgun (WGS) entry which is preliminary data.</text>
</comment>
<dbReference type="EMBL" id="JBHMBS010000056">
    <property type="protein sequence ID" value="MFB9682330.1"/>
    <property type="molecule type" value="Genomic_DNA"/>
</dbReference>
<gene>
    <name evidence="3" type="ORF">ACFFRH_43275</name>
</gene>
<dbReference type="RefSeq" id="WP_386163958.1">
    <property type="nucleotide sequence ID" value="NZ_JBHMBS010000056.1"/>
</dbReference>
<evidence type="ECO:0000256" key="1">
    <source>
        <dbReference type="SAM" id="MobiDB-lite"/>
    </source>
</evidence>
<evidence type="ECO:0000313" key="4">
    <source>
        <dbReference type="Proteomes" id="UP001589610"/>
    </source>
</evidence>
<evidence type="ECO:0000313" key="3">
    <source>
        <dbReference type="EMBL" id="MFB9682330.1"/>
    </source>
</evidence>
<protein>
    <submittedName>
        <fullName evidence="3">Uncharacterized protein</fullName>
    </submittedName>
</protein>
<evidence type="ECO:0000256" key="2">
    <source>
        <dbReference type="SAM" id="Phobius"/>
    </source>
</evidence>
<feature type="transmembrane region" description="Helical" evidence="2">
    <location>
        <begin position="71"/>
        <end position="92"/>
    </location>
</feature>
<organism evidence="3 4">
    <name type="scientific">Streptosporangium vulgare</name>
    <dbReference type="NCBI Taxonomy" id="46190"/>
    <lineage>
        <taxon>Bacteria</taxon>
        <taxon>Bacillati</taxon>
        <taxon>Actinomycetota</taxon>
        <taxon>Actinomycetes</taxon>
        <taxon>Streptosporangiales</taxon>
        <taxon>Streptosporangiaceae</taxon>
        <taxon>Streptosporangium</taxon>
    </lineage>
</organism>
<name>A0ABV5TW22_9ACTN</name>
<feature type="region of interest" description="Disordered" evidence="1">
    <location>
        <begin position="286"/>
        <end position="306"/>
    </location>
</feature>
<accession>A0ABV5TW22</accession>
<keyword evidence="2" id="KW-0472">Membrane</keyword>
<sequence length="306" mass="33031">MGNFFGFFGELAKKLAERWVGLLALPGLLFVACAWAGLQLGWAHALDLDLLTTRFTTLASALGRGPGPAQALAAAGLLLSSAGVGLVVQALAGPVRAWWLGQWPPGLRWAGRRRTVARSRRWHDLVKARKELQAQHPRTERTPLQQADIDAAADRVNLLSPAAPTRPTWMGDRVAAVEQVALNRYGLDLRFGWSRLWLVLPDTVRAELAVANGQFAVTVITAAWALPYLVLGVLWWPALLIALAVGLTGWTRARAAMTDLTDLSEATLDIHGRTLAIALGAAPPDSIGPLEPAEGETISRHVRKGR</sequence>
<feature type="transmembrane region" description="Helical" evidence="2">
    <location>
        <begin position="233"/>
        <end position="250"/>
    </location>
</feature>
<keyword evidence="2" id="KW-1133">Transmembrane helix</keyword>
<keyword evidence="4" id="KW-1185">Reference proteome</keyword>
<keyword evidence="2" id="KW-0812">Transmembrane</keyword>
<reference evidence="3 4" key="1">
    <citation type="submission" date="2024-09" db="EMBL/GenBank/DDBJ databases">
        <authorList>
            <person name="Sun Q."/>
            <person name="Mori K."/>
        </authorList>
    </citation>
    <scope>NUCLEOTIDE SEQUENCE [LARGE SCALE GENOMIC DNA]</scope>
    <source>
        <strain evidence="3 4">JCM 3028</strain>
    </source>
</reference>
<dbReference type="Proteomes" id="UP001589610">
    <property type="component" value="Unassembled WGS sequence"/>
</dbReference>